<evidence type="ECO:0000259" key="1">
    <source>
        <dbReference type="Pfam" id="PF13087"/>
    </source>
</evidence>
<dbReference type="InterPro" id="IPR045055">
    <property type="entry name" value="DNA2/NAM7-like"/>
</dbReference>
<dbReference type="EMBL" id="SWJQ01004029">
    <property type="protein sequence ID" value="TRZ05507.1"/>
    <property type="molecule type" value="Genomic_DNA"/>
</dbReference>
<gene>
    <name evidence="2" type="ORF">HGM15179_021600</name>
</gene>
<feature type="domain" description="DNA2/NAM7 helicase-like C-terminal" evidence="1">
    <location>
        <begin position="2"/>
        <end position="57"/>
    </location>
</feature>
<dbReference type="Pfam" id="PF13087">
    <property type="entry name" value="AAA_12"/>
    <property type="match status" value="1"/>
</dbReference>
<evidence type="ECO:0000313" key="3">
    <source>
        <dbReference type="Proteomes" id="UP000796761"/>
    </source>
</evidence>
<dbReference type="InterPro" id="IPR047187">
    <property type="entry name" value="SF1_C_Upf1"/>
</dbReference>
<feature type="non-terminal residue" evidence="2">
    <location>
        <position position="1"/>
    </location>
</feature>
<reference evidence="2" key="1">
    <citation type="submission" date="2019-04" db="EMBL/GenBank/DDBJ databases">
        <title>Genome assembly of Zosterops borbonicus 15179.</title>
        <authorList>
            <person name="Leroy T."/>
            <person name="Anselmetti Y."/>
            <person name="Tilak M.-K."/>
            <person name="Nabholz B."/>
        </authorList>
    </citation>
    <scope>NUCLEOTIDE SEQUENCE</scope>
    <source>
        <strain evidence="2">HGM_15179</strain>
        <tissue evidence="2">Muscle</tissue>
    </source>
</reference>
<dbReference type="GO" id="GO:0000184">
    <property type="term" value="P:nuclear-transcribed mRNA catabolic process, nonsense-mediated decay"/>
    <property type="evidence" value="ECO:0007669"/>
    <property type="project" value="TreeGrafter"/>
</dbReference>
<dbReference type="GO" id="GO:0005737">
    <property type="term" value="C:cytoplasm"/>
    <property type="evidence" value="ECO:0007669"/>
    <property type="project" value="TreeGrafter"/>
</dbReference>
<dbReference type="Gene3D" id="3.40.50.300">
    <property type="entry name" value="P-loop containing nucleotide triphosphate hydrolases"/>
    <property type="match status" value="1"/>
</dbReference>
<keyword evidence="3" id="KW-1185">Reference proteome</keyword>
<dbReference type="PANTHER" id="PTHR10887">
    <property type="entry name" value="DNA2/NAM7 HELICASE FAMILY"/>
    <property type="match status" value="1"/>
</dbReference>
<comment type="caution">
    <text evidence="2">The sequence shown here is derived from an EMBL/GenBank/DDBJ whole genome shotgun (WGS) entry which is preliminary data.</text>
</comment>
<dbReference type="Proteomes" id="UP000796761">
    <property type="component" value="Unassembled WGS sequence"/>
</dbReference>
<dbReference type="SUPFAM" id="SSF52540">
    <property type="entry name" value="P-loop containing nucleoside triphosphate hydrolases"/>
    <property type="match status" value="1"/>
</dbReference>
<dbReference type="GO" id="GO:0003724">
    <property type="term" value="F:RNA helicase activity"/>
    <property type="evidence" value="ECO:0007669"/>
    <property type="project" value="TreeGrafter"/>
</dbReference>
<dbReference type="AlphaFoldDB" id="A0A8K1D5J4"/>
<proteinExistence type="predicted"/>
<organism evidence="2 3">
    <name type="scientific">Zosterops borbonicus</name>
    <dbReference type="NCBI Taxonomy" id="364589"/>
    <lineage>
        <taxon>Eukaryota</taxon>
        <taxon>Metazoa</taxon>
        <taxon>Chordata</taxon>
        <taxon>Craniata</taxon>
        <taxon>Vertebrata</taxon>
        <taxon>Euteleostomi</taxon>
        <taxon>Archelosauria</taxon>
        <taxon>Archosauria</taxon>
        <taxon>Dinosauria</taxon>
        <taxon>Saurischia</taxon>
        <taxon>Theropoda</taxon>
        <taxon>Coelurosauria</taxon>
        <taxon>Aves</taxon>
        <taxon>Neognathae</taxon>
        <taxon>Neoaves</taxon>
        <taxon>Telluraves</taxon>
        <taxon>Australaves</taxon>
        <taxon>Passeriformes</taxon>
        <taxon>Sylvioidea</taxon>
        <taxon>Zosteropidae</taxon>
        <taxon>Zosterops</taxon>
    </lineage>
</organism>
<dbReference type="CDD" id="cd18808">
    <property type="entry name" value="SF1_C_Upf1"/>
    <property type="match status" value="1"/>
</dbReference>
<dbReference type="PANTHER" id="PTHR10887:SF364">
    <property type="entry name" value="REGULATOR OF NONSENSE TRANSCRIPTS 1"/>
    <property type="match status" value="1"/>
</dbReference>
<protein>
    <recommendedName>
        <fullName evidence="1">DNA2/NAM7 helicase-like C-terminal domain-containing protein</fullName>
    </recommendedName>
</protein>
<dbReference type="OrthoDB" id="6513042at2759"/>
<evidence type="ECO:0000313" key="2">
    <source>
        <dbReference type="EMBL" id="TRZ05507.1"/>
    </source>
</evidence>
<sequence length="109" mass="12414">EVEIASVDAFQGREKDFIILSCVRANEHQGIGFLNDPRRLNVALTRARYGVIIVGNPKALSKQPLWNHLLNYYKEQKVLVEGPLNNLRESLMQFSKPRKLVNTINPDEG</sequence>
<accession>A0A8K1D5J4</accession>
<name>A0A8K1D5J4_9PASS</name>
<dbReference type="InterPro" id="IPR041679">
    <property type="entry name" value="DNA2/NAM7-like_C"/>
</dbReference>
<dbReference type="InterPro" id="IPR027417">
    <property type="entry name" value="P-loop_NTPase"/>
</dbReference>